<protein>
    <submittedName>
        <fullName evidence="1">Uncharacterized protein</fullName>
    </submittedName>
</protein>
<organism evidence="1 2">
    <name type="scientific">Pseudomonas cavernae</name>
    <dbReference type="NCBI Taxonomy" id="2320867"/>
    <lineage>
        <taxon>Bacteria</taxon>
        <taxon>Pseudomonadati</taxon>
        <taxon>Pseudomonadota</taxon>
        <taxon>Gammaproteobacteria</taxon>
        <taxon>Pseudomonadales</taxon>
        <taxon>Pseudomonadaceae</taxon>
        <taxon>Pseudomonas</taxon>
    </lineage>
</organism>
<accession>A0A385Z5W3</accession>
<dbReference type="AlphaFoldDB" id="A0A385Z5W3"/>
<proteinExistence type="predicted"/>
<dbReference type="KEGG" id="pcav:D3880_11075"/>
<evidence type="ECO:0000313" key="1">
    <source>
        <dbReference type="EMBL" id="AYC32882.1"/>
    </source>
</evidence>
<dbReference type="Proteomes" id="UP000265560">
    <property type="component" value="Chromosome"/>
</dbReference>
<sequence>MKTASECSFTTRKLRFLSRLTRYARPAGQPSAVTPVGRCALFDSSSRDRKQVLRASPVLNGVRPPPHAA</sequence>
<reference evidence="2" key="1">
    <citation type="submission" date="2018-09" db="EMBL/GenBank/DDBJ databases">
        <authorList>
            <person name="Zhu H."/>
        </authorList>
    </citation>
    <scope>NUCLEOTIDE SEQUENCE [LARGE SCALE GENOMIC DNA]</scope>
    <source>
        <strain evidence="2">K2W31S-8</strain>
    </source>
</reference>
<keyword evidence="2" id="KW-1185">Reference proteome</keyword>
<name>A0A385Z5W3_9PSED</name>
<dbReference type="EMBL" id="CP032419">
    <property type="protein sequence ID" value="AYC32882.1"/>
    <property type="molecule type" value="Genomic_DNA"/>
</dbReference>
<evidence type="ECO:0000313" key="2">
    <source>
        <dbReference type="Proteomes" id="UP000265560"/>
    </source>
</evidence>
<gene>
    <name evidence="1" type="ORF">D3880_11075</name>
</gene>